<keyword evidence="8" id="KW-0282">Flagellum</keyword>
<dbReference type="AlphaFoldDB" id="A0A2U2HF39"/>
<dbReference type="GO" id="GO:0009424">
    <property type="term" value="C:bacterial-type flagellum hook"/>
    <property type="evidence" value="ECO:0007669"/>
    <property type="project" value="UniProtKB-UniRule"/>
</dbReference>
<dbReference type="Proteomes" id="UP000241421">
    <property type="component" value="Unassembled WGS sequence"/>
</dbReference>
<dbReference type="RefSeq" id="WP_106759588.1">
    <property type="nucleotide sequence ID" value="NZ_PXWF02000294.1"/>
</dbReference>
<sequence>MGLSSAGIGSNLDVDGIVSKLMSVEQAPLAKLIRQEASYQTKLSGFGTLKGALSAFQTAIRGLSDISKFQGVKVGTGDASVATATASAGASAVPGTYALKVSQLAQAQKLVAGGVASSGAPVGQGVLSFDFGRIGLEANNASYDADTGRYDNASFTSAGAGVKTVTIDAGNDSLAGIRDAINAAAIGVSATIINDGSGTPFRLALTSTATGQAASMKISVADTGPGTGLSSLLAHDPAADQALTQTLTAQNAEFTVDGVPVSKSGNSVTDVLGGVTLNLLKVGESSATIARDTASVATAVAAFVKAYNDINQNFTDAAAYNPATKQAAILNGEASVRNMQGQMRAVLNAAVGGGAGAFSRLSEIGVTLQKDGQLALDSTKLNKALETNFGDFAGLFAAAGKSGDSLVAYKGFSEATKPGAYALEVTGLATRGAAVGAGAAGLTIEPGNDTLEVTVNGVSATITLEQKPYASAAALAAEVQSKLNGAASLSAAGASVTVSADGGGALSLVSGKYGSASNVSITGGNGQANLNFAAATVTAGLDVAGTINGLAASGNGQVLTSATGDSTGLALTIDGGALGARGTVNYSQGYAFQFDKLASAMLGAGGALGARTEGIAASIKTLGKSKEALGVRLAAIEQRYRAQFTALDLMISRMSTTTSFLTQQLDQLSRMSGG</sequence>
<dbReference type="Pfam" id="PF07195">
    <property type="entry name" value="FliD_C"/>
    <property type="match status" value="2"/>
</dbReference>
<name>A0A2U2HF39_9BURK</name>
<dbReference type="InterPro" id="IPR040026">
    <property type="entry name" value="FliD"/>
</dbReference>
<comment type="subunit">
    <text evidence="2 5">Homopentamer.</text>
</comment>
<keyword evidence="9" id="KW-1185">Reference proteome</keyword>
<evidence type="ECO:0000313" key="9">
    <source>
        <dbReference type="Proteomes" id="UP000241421"/>
    </source>
</evidence>
<evidence type="ECO:0000259" key="6">
    <source>
        <dbReference type="Pfam" id="PF02465"/>
    </source>
</evidence>
<comment type="caution">
    <text evidence="8">The sequence shown here is derived from an EMBL/GenBank/DDBJ whole genome shotgun (WGS) entry which is preliminary data.</text>
</comment>
<gene>
    <name evidence="8" type="ORF">C7C56_022425</name>
</gene>
<dbReference type="OrthoDB" id="9810816at2"/>
<dbReference type="InterPro" id="IPR010809">
    <property type="entry name" value="FliD_C"/>
</dbReference>
<comment type="function">
    <text evidence="5">Required for morphogenesis and for the elongation of the flagellar filament by facilitating polymerization of the flagellin monomers at the tip of growing filament. Forms a capping structure, which prevents flagellin subunits (transported through the central channel of the flagellum) from leaking out without polymerization at the distal end.</text>
</comment>
<dbReference type="GO" id="GO:0009421">
    <property type="term" value="C:bacterial-type flagellum filament cap"/>
    <property type="evidence" value="ECO:0007669"/>
    <property type="project" value="InterPro"/>
</dbReference>
<keyword evidence="3" id="KW-0175">Coiled coil</keyword>
<evidence type="ECO:0000313" key="8">
    <source>
        <dbReference type="EMBL" id="PWF42660.1"/>
    </source>
</evidence>
<feature type="domain" description="Flagellar hook-associated protein 2 N-terminal" evidence="6">
    <location>
        <begin position="10"/>
        <end position="108"/>
    </location>
</feature>
<dbReference type="GO" id="GO:0005576">
    <property type="term" value="C:extracellular region"/>
    <property type="evidence" value="ECO:0007669"/>
    <property type="project" value="UniProtKB-SubCell"/>
</dbReference>
<organism evidence="8 9">
    <name type="scientific">Massilia glaciei</name>
    <dbReference type="NCBI Taxonomy" id="1524097"/>
    <lineage>
        <taxon>Bacteria</taxon>
        <taxon>Pseudomonadati</taxon>
        <taxon>Pseudomonadota</taxon>
        <taxon>Betaproteobacteria</taxon>
        <taxon>Burkholderiales</taxon>
        <taxon>Oxalobacteraceae</taxon>
        <taxon>Telluria group</taxon>
        <taxon>Massilia</taxon>
    </lineage>
</organism>
<reference evidence="8 9" key="1">
    <citation type="submission" date="2018-04" db="EMBL/GenBank/DDBJ databases">
        <title>Massilia violaceinigra sp. nov., a novel purple-pigmented bacterium isolated from Tianshan glacier, Xinjiang, China.</title>
        <authorList>
            <person name="Wang H."/>
        </authorList>
    </citation>
    <scope>NUCLEOTIDE SEQUENCE [LARGE SCALE GENOMIC DNA]</scope>
    <source>
        <strain evidence="8 9">B448-2</strain>
    </source>
</reference>
<dbReference type="Pfam" id="PF02465">
    <property type="entry name" value="FliD_N"/>
    <property type="match status" value="1"/>
</dbReference>
<dbReference type="PANTHER" id="PTHR30288:SF0">
    <property type="entry name" value="FLAGELLAR HOOK-ASSOCIATED PROTEIN 2"/>
    <property type="match status" value="1"/>
</dbReference>
<dbReference type="InterPro" id="IPR003481">
    <property type="entry name" value="FliD_N"/>
</dbReference>
<comment type="subcellular location">
    <subcellularLocation>
        <location evidence="5">Secreted</location>
    </subcellularLocation>
    <subcellularLocation>
        <location evidence="5">Bacterial flagellum</location>
    </subcellularLocation>
</comment>
<proteinExistence type="inferred from homology"/>
<keyword evidence="8" id="KW-0969">Cilium</keyword>
<evidence type="ECO:0000256" key="5">
    <source>
        <dbReference type="RuleBase" id="RU362066"/>
    </source>
</evidence>
<dbReference type="EMBL" id="PXWF02000294">
    <property type="protein sequence ID" value="PWF42660.1"/>
    <property type="molecule type" value="Genomic_DNA"/>
</dbReference>
<evidence type="ECO:0000256" key="2">
    <source>
        <dbReference type="ARBA" id="ARBA00011255"/>
    </source>
</evidence>
<evidence type="ECO:0000259" key="7">
    <source>
        <dbReference type="Pfam" id="PF07195"/>
    </source>
</evidence>
<evidence type="ECO:0000256" key="3">
    <source>
        <dbReference type="ARBA" id="ARBA00023054"/>
    </source>
</evidence>
<keyword evidence="4 5" id="KW-0975">Bacterial flagellum</keyword>
<keyword evidence="5" id="KW-0964">Secreted</keyword>
<feature type="domain" description="Flagellar hook-associated protein 2 C-terminal" evidence="7">
    <location>
        <begin position="249"/>
        <end position="404"/>
    </location>
</feature>
<dbReference type="PANTHER" id="PTHR30288">
    <property type="entry name" value="FLAGELLAR CAP/ASSEMBLY PROTEIN FLID"/>
    <property type="match status" value="1"/>
</dbReference>
<comment type="similarity">
    <text evidence="1 5">Belongs to the FliD family.</text>
</comment>
<dbReference type="GO" id="GO:0071973">
    <property type="term" value="P:bacterial-type flagellum-dependent cell motility"/>
    <property type="evidence" value="ECO:0007669"/>
    <property type="project" value="TreeGrafter"/>
</dbReference>
<feature type="domain" description="Flagellar hook-associated protein 2 C-terminal" evidence="7">
    <location>
        <begin position="586"/>
        <end position="655"/>
    </location>
</feature>
<evidence type="ECO:0000256" key="4">
    <source>
        <dbReference type="ARBA" id="ARBA00023143"/>
    </source>
</evidence>
<protein>
    <recommendedName>
        <fullName evidence="5">Flagellar hook-associated protein 2</fullName>
        <shortName evidence="5">HAP2</shortName>
    </recommendedName>
    <alternativeName>
        <fullName evidence="5">Flagellar cap protein</fullName>
    </alternativeName>
</protein>
<evidence type="ECO:0000256" key="1">
    <source>
        <dbReference type="ARBA" id="ARBA00009764"/>
    </source>
</evidence>
<accession>A0A2U2HF39</accession>
<keyword evidence="8" id="KW-0966">Cell projection</keyword>
<dbReference type="GO" id="GO:0007155">
    <property type="term" value="P:cell adhesion"/>
    <property type="evidence" value="ECO:0007669"/>
    <property type="project" value="InterPro"/>
</dbReference>